<evidence type="ECO:0000313" key="1">
    <source>
        <dbReference type="EMBL" id="KMM39278.1"/>
    </source>
</evidence>
<accession>A0A0J6D1W1</accession>
<protein>
    <submittedName>
        <fullName evidence="1">Uncharacterized protein</fullName>
    </submittedName>
</protein>
<gene>
    <name evidence="1" type="ORF">AB986_08705</name>
</gene>
<name>A0A0J6D1W1_9BACL</name>
<dbReference type="EMBL" id="LELK01000001">
    <property type="protein sequence ID" value="KMM39278.1"/>
    <property type="molecule type" value="Genomic_DNA"/>
</dbReference>
<comment type="caution">
    <text evidence="1">The sequence shown here is derived from an EMBL/GenBank/DDBJ whole genome shotgun (WGS) entry which is preliminary data.</text>
</comment>
<keyword evidence="2" id="KW-1185">Reference proteome</keyword>
<organism evidence="1 2">
    <name type="scientific">Guptibacillus hwajinpoensis</name>
    <dbReference type="NCBI Taxonomy" id="208199"/>
    <lineage>
        <taxon>Bacteria</taxon>
        <taxon>Bacillati</taxon>
        <taxon>Bacillota</taxon>
        <taxon>Bacilli</taxon>
        <taxon>Bacillales</taxon>
        <taxon>Guptibacillaceae</taxon>
        <taxon>Guptibacillus</taxon>
    </lineage>
</organism>
<dbReference type="RefSeq" id="WP_048310448.1">
    <property type="nucleotide sequence ID" value="NZ_CP119526.1"/>
</dbReference>
<proteinExistence type="predicted"/>
<dbReference type="PATRIC" id="fig|157733.3.peg.4030"/>
<sequence>MLPVKESELHELSFDNSGMFKEINVEMEFLFIDFAVDGELTCEQRDIISSFSFNTVVAKNHHTWYINKMHLELNQLYSGTKKYDITNKKELEKALVSCVEFDQMNSDERKEMVDLFIKSVDVFIEELKEHEYKLKKERNE</sequence>
<reference evidence="1" key="1">
    <citation type="submission" date="2015-06" db="EMBL/GenBank/DDBJ databases">
        <authorList>
            <person name="Liu B."/>
            <person name="Wang J."/>
            <person name="Zhu Y."/>
            <person name="Liu G."/>
            <person name="Chen Q."/>
            <person name="Zheng C."/>
            <person name="Che J."/>
            <person name="Ge C."/>
            <person name="Shi H."/>
            <person name="Pan Z."/>
            <person name="Liu X."/>
        </authorList>
    </citation>
    <scope>NUCLEOTIDE SEQUENCE [LARGE SCALE GENOMIC DNA]</scope>
    <source>
        <strain evidence="1">DSM 16346</strain>
    </source>
</reference>
<dbReference type="OrthoDB" id="2968478at2"/>
<evidence type="ECO:0000313" key="2">
    <source>
        <dbReference type="Proteomes" id="UP000035996"/>
    </source>
</evidence>
<dbReference type="AlphaFoldDB" id="A0A0J6D1W1"/>
<dbReference type="Proteomes" id="UP000035996">
    <property type="component" value="Unassembled WGS sequence"/>
</dbReference>